<evidence type="ECO:0000313" key="1">
    <source>
        <dbReference type="EMBL" id="KAL0916871.1"/>
    </source>
</evidence>
<organism evidence="1 2">
    <name type="scientific">Dendrobium thyrsiflorum</name>
    <name type="common">Pinecone-like raceme dendrobium</name>
    <name type="synonym">Orchid</name>
    <dbReference type="NCBI Taxonomy" id="117978"/>
    <lineage>
        <taxon>Eukaryota</taxon>
        <taxon>Viridiplantae</taxon>
        <taxon>Streptophyta</taxon>
        <taxon>Embryophyta</taxon>
        <taxon>Tracheophyta</taxon>
        <taxon>Spermatophyta</taxon>
        <taxon>Magnoliopsida</taxon>
        <taxon>Liliopsida</taxon>
        <taxon>Asparagales</taxon>
        <taxon>Orchidaceae</taxon>
        <taxon>Epidendroideae</taxon>
        <taxon>Malaxideae</taxon>
        <taxon>Dendrobiinae</taxon>
        <taxon>Dendrobium</taxon>
    </lineage>
</organism>
<keyword evidence="2" id="KW-1185">Reference proteome</keyword>
<name>A0ABD0V2U6_DENTH</name>
<accession>A0ABD0V2U6</accession>
<dbReference type="EMBL" id="JANQDX010000011">
    <property type="protein sequence ID" value="KAL0916871.1"/>
    <property type="molecule type" value="Genomic_DNA"/>
</dbReference>
<dbReference type="AlphaFoldDB" id="A0ABD0V2U6"/>
<gene>
    <name evidence="1" type="ORF">M5K25_014420</name>
</gene>
<proteinExistence type="predicted"/>
<comment type="caution">
    <text evidence="1">The sequence shown here is derived from an EMBL/GenBank/DDBJ whole genome shotgun (WGS) entry which is preliminary data.</text>
</comment>
<sequence>MDDGPDQDPMVPSSRVIVVPAIYNKYTELDIISMNIFIISTSQSSLDDGELQKFLKQPESVRACSALLDFDGVIVAVGRTREGRYSVLSSGSRWKELAAIGDGPGEQEANVGVEYCKLGVTPGLDVGLASGGQQMPPNKCGTRLVRITFVVCRLTVCDSSSSCIFIIVITAF</sequence>
<reference evidence="1 2" key="1">
    <citation type="journal article" date="2024" name="Plant Biotechnol. J.">
        <title>Dendrobium thyrsiflorum genome and its molecular insights into genes involved in important horticultural traits.</title>
        <authorList>
            <person name="Chen B."/>
            <person name="Wang J.Y."/>
            <person name="Zheng P.J."/>
            <person name="Li K.L."/>
            <person name="Liang Y.M."/>
            <person name="Chen X.F."/>
            <person name="Zhang C."/>
            <person name="Zhao X."/>
            <person name="He X."/>
            <person name="Zhang G.Q."/>
            <person name="Liu Z.J."/>
            <person name="Xu Q."/>
        </authorList>
    </citation>
    <scope>NUCLEOTIDE SEQUENCE [LARGE SCALE GENOMIC DNA]</scope>
    <source>
        <strain evidence="1">GZMU011</strain>
    </source>
</reference>
<evidence type="ECO:0000313" key="2">
    <source>
        <dbReference type="Proteomes" id="UP001552299"/>
    </source>
</evidence>
<protein>
    <submittedName>
        <fullName evidence="1">Uncharacterized protein</fullName>
    </submittedName>
</protein>
<dbReference type="Proteomes" id="UP001552299">
    <property type="component" value="Unassembled WGS sequence"/>
</dbReference>